<organism evidence="1">
    <name type="scientific">viral metagenome</name>
    <dbReference type="NCBI Taxonomy" id="1070528"/>
    <lineage>
        <taxon>unclassified sequences</taxon>
        <taxon>metagenomes</taxon>
        <taxon>organismal metagenomes</taxon>
    </lineage>
</organism>
<name>A0A6C0KE74_9ZZZZ</name>
<dbReference type="AlphaFoldDB" id="A0A6C0KE74"/>
<protein>
    <submittedName>
        <fullName evidence="1">Uncharacterized protein</fullName>
    </submittedName>
</protein>
<reference evidence="1" key="1">
    <citation type="journal article" date="2020" name="Nature">
        <title>Giant virus diversity and host interactions through global metagenomics.</title>
        <authorList>
            <person name="Schulz F."/>
            <person name="Roux S."/>
            <person name="Paez-Espino D."/>
            <person name="Jungbluth S."/>
            <person name="Walsh D.A."/>
            <person name="Denef V.J."/>
            <person name="McMahon K.D."/>
            <person name="Konstantinidis K.T."/>
            <person name="Eloe-Fadrosh E.A."/>
            <person name="Kyrpides N.C."/>
            <person name="Woyke T."/>
        </authorList>
    </citation>
    <scope>NUCLEOTIDE SEQUENCE</scope>
    <source>
        <strain evidence="1">GVMAG-S-3300010158-109</strain>
    </source>
</reference>
<dbReference type="EMBL" id="MN740870">
    <property type="protein sequence ID" value="QHU15949.1"/>
    <property type="molecule type" value="Genomic_DNA"/>
</dbReference>
<proteinExistence type="predicted"/>
<evidence type="ECO:0000313" key="1">
    <source>
        <dbReference type="EMBL" id="QHU15949.1"/>
    </source>
</evidence>
<accession>A0A6C0KE74</accession>
<sequence length="115" mass="12973">MFLSNVATFNSGSSTRGQKLIAQWVNSLAASPLALLNTDNNPKIYEPSSTKGSMRPSKVWKNFHPAVPYPHGTFVALERRDNLVYGLTYIVDEIHPIEAYPVVWQWVPTVCKIRK</sequence>